<organism evidence="6 7">
    <name type="scientific">Bhargavaea cecembensis</name>
    <dbReference type="NCBI Taxonomy" id="394098"/>
    <lineage>
        <taxon>Bacteria</taxon>
        <taxon>Bacillati</taxon>
        <taxon>Bacillota</taxon>
        <taxon>Bacilli</taxon>
        <taxon>Bacillales</taxon>
        <taxon>Caryophanaceae</taxon>
        <taxon>Bhargavaea</taxon>
    </lineage>
</organism>
<dbReference type="InterPro" id="IPR024607">
    <property type="entry name" value="Sulfatase_CS"/>
</dbReference>
<comment type="caution">
    <text evidence="6">The sequence shown here is derived from an EMBL/GenBank/DDBJ whole genome shotgun (WGS) entry which is preliminary data.</text>
</comment>
<dbReference type="Gene3D" id="3.30.1120.10">
    <property type="match status" value="1"/>
</dbReference>
<dbReference type="Proteomes" id="UP000076490">
    <property type="component" value="Unassembled WGS sequence"/>
</dbReference>
<accession>A0A163FR56</accession>
<dbReference type="Gene3D" id="3.40.720.10">
    <property type="entry name" value="Alkaline Phosphatase, subunit A"/>
    <property type="match status" value="1"/>
</dbReference>
<keyword evidence="3" id="KW-0378">Hydrolase</keyword>
<gene>
    <name evidence="6" type="ORF">AV656_07645</name>
</gene>
<dbReference type="InterPro" id="IPR013320">
    <property type="entry name" value="ConA-like_dom_sf"/>
</dbReference>
<keyword evidence="2" id="KW-0479">Metal-binding</keyword>
<dbReference type="PROSITE" id="PS00523">
    <property type="entry name" value="SULFATASE_1"/>
    <property type="match status" value="1"/>
</dbReference>
<dbReference type="GO" id="GO:0016787">
    <property type="term" value="F:hydrolase activity"/>
    <property type="evidence" value="ECO:0007669"/>
    <property type="project" value="UniProtKB-KW"/>
</dbReference>
<evidence type="ECO:0000313" key="7">
    <source>
        <dbReference type="Proteomes" id="UP000076490"/>
    </source>
</evidence>
<dbReference type="AlphaFoldDB" id="A0A163FR56"/>
<evidence type="ECO:0000256" key="4">
    <source>
        <dbReference type="ARBA" id="ARBA00022837"/>
    </source>
</evidence>
<protein>
    <submittedName>
        <fullName evidence="6">Arylsulfatase</fullName>
    </submittedName>
</protein>
<evidence type="ECO:0000256" key="2">
    <source>
        <dbReference type="ARBA" id="ARBA00022723"/>
    </source>
</evidence>
<dbReference type="PANTHER" id="PTHR42693">
    <property type="entry name" value="ARYLSULFATASE FAMILY MEMBER"/>
    <property type="match status" value="1"/>
</dbReference>
<dbReference type="Pfam" id="PF00884">
    <property type="entry name" value="Sulfatase"/>
    <property type="match status" value="1"/>
</dbReference>
<dbReference type="EMBL" id="LQNT01000009">
    <property type="protein sequence ID" value="KZE39116.1"/>
    <property type="molecule type" value="Genomic_DNA"/>
</dbReference>
<evidence type="ECO:0000256" key="1">
    <source>
        <dbReference type="ARBA" id="ARBA00008779"/>
    </source>
</evidence>
<reference evidence="6 7" key="1">
    <citation type="submission" date="2016-01" db="EMBL/GenBank/DDBJ databases">
        <title>Whole genome sequencing of Bhargavaea cecembensis T14.</title>
        <authorList>
            <person name="Hong K.W."/>
        </authorList>
    </citation>
    <scope>NUCLEOTIDE SEQUENCE [LARGE SCALE GENOMIC DNA]</scope>
    <source>
        <strain evidence="6 7">T14</strain>
    </source>
</reference>
<evidence type="ECO:0000313" key="6">
    <source>
        <dbReference type="EMBL" id="KZE39116.1"/>
    </source>
</evidence>
<evidence type="ECO:0000256" key="3">
    <source>
        <dbReference type="ARBA" id="ARBA00022801"/>
    </source>
</evidence>
<dbReference type="Gene3D" id="2.60.120.200">
    <property type="match status" value="1"/>
</dbReference>
<dbReference type="CDD" id="cd16025">
    <property type="entry name" value="PAS_like"/>
    <property type="match status" value="1"/>
</dbReference>
<dbReference type="SUPFAM" id="SSF53649">
    <property type="entry name" value="Alkaline phosphatase-like"/>
    <property type="match status" value="1"/>
</dbReference>
<dbReference type="InterPro" id="IPR017850">
    <property type="entry name" value="Alkaline_phosphatase_core_sf"/>
</dbReference>
<comment type="similarity">
    <text evidence="1">Belongs to the sulfatase family.</text>
</comment>
<keyword evidence="4" id="KW-0106">Calcium</keyword>
<dbReference type="GO" id="GO:0046872">
    <property type="term" value="F:metal ion binding"/>
    <property type="evidence" value="ECO:0007669"/>
    <property type="project" value="UniProtKB-KW"/>
</dbReference>
<name>A0A163FR56_9BACL</name>
<dbReference type="InterPro" id="IPR050738">
    <property type="entry name" value="Sulfatase"/>
</dbReference>
<dbReference type="SUPFAM" id="SSF49899">
    <property type="entry name" value="Concanavalin A-like lectins/glucanases"/>
    <property type="match status" value="1"/>
</dbReference>
<sequence length="741" mass="82795">MASAFALSACSPDDEIEASNRNAASSEEANVIYIMLDDTGFSDLGSFGSEIRTPAMDELAENGLRFNNAHASPLCSPSRAALLTGRNPHEVGVGTVTNFDMGPEFPNKRGEINPEAGTIAEVLKENDYSTYATGKWHLAPTDETNPAGPYNNWPLQKGFDQYYGFLEDSSDQYKPELTVDNTHIPSPENEDYHFSEAIVENANQYISNHASIHPDKNFFLYLAFGAQHAPHQVPKEYIDAYDGVYDQGWDAIREARFEKQKRLGIIPENTQLAPRDEGVKPWEELSDEEKKTYVRLQQTYAGFLTHTDEQIGKLIDNLKRLDRYDNTMIVLLSDNGASAGGYDHGSSGRALSYNGMSQTIESIGSRYDHFGSDQAGTDYPKGWGQVSNTPFNFYKNTAYEGGSHIPMLIHYPDLIQDPGAIRNQYVHVHDITPTVLQVLGISPPEEINGIGQMPISGESFMDTFGNPDAEGRKTQHFEVSGQRAIYHDGWKAVALHEKGAPFEEDEWILFNVEEDFSETTDLSGEYPEKLAELKELWHEEAEKYNVYPLTDFFVEGLLSIPDDTVRAKDHFVYYSGMSTLTDSAAPPILDRSYDVNIPIERKTGDDDGVLLAHGGVEAGYTLYIRNNRLFYEYKVGDQINRITSDIEVPVGQSVISYRFEKTGSYEGTGTLYIDDKKVGETQLKGTQPYKIAFEGLDVGKDTAHPVSREYADQGEFEFKGELLHVEYLLGDDAEYPSPSGY</sequence>
<evidence type="ECO:0000259" key="5">
    <source>
        <dbReference type="Pfam" id="PF00884"/>
    </source>
</evidence>
<proteinExistence type="inferred from homology"/>
<dbReference type="InterPro" id="IPR000917">
    <property type="entry name" value="Sulfatase_N"/>
</dbReference>
<feature type="domain" description="Sulfatase N-terminal" evidence="5">
    <location>
        <begin position="30"/>
        <end position="441"/>
    </location>
</feature>